<dbReference type="RefSeq" id="WP_307681976.1">
    <property type="nucleotide sequence ID" value="NZ_JAUSQX010000001.1"/>
</dbReference>
<evidence type="ECO:0000259" key="14">
    <source>
        <dbReference type="PROSITE" id="PS51352"/>
    </source>
</evidence>
<dbReference type="CDD" id="cd03017">
    <property type="entry name" value="PRX_BCP"/>
    <property type="match status" value="1"/>
</dbReference>
<evidence type="ECO:0000256" key="3">
    <source>
        <dbReference type="ARBA" id="ARBA00013017"/>
    </source>
</evidence>
<sequence length="161" mass="17446">MEKTERLEVGQSAPDFTLDTPGGSVRLAEELDGAEQGVIVYFYPKAMTPGCTTEACDFRDSENSLKAAGYTVIGISPDSVESLEKFGEKESLNYVLASDPDKKVMKEYGAFGMKKNYGREVEGVIRSTVVVGKDGNVIHAAYNVKATGHVARLRKSLGIDE</sequence>
<evidence type="ECO:0000256" key="12">
    <source>
        <dbReference type="ARBA" id="ARBA00049091"/>
    </source>
</evidence>
<comment type="subunit">
    <text evidence="2">Monomer.</text>
</comment>
<name>A0ABT9NED7_9ACTO</name>
<feature type="domain" description="Thioredoxin" evidence="14">
    <location>
        <begin position="7"/>
        <end position="161"/>
    </location>
</feature>
<evidence type="ECO:0000256" key="10">
    <source>
        <dbReference type="ARBA" id="ARBA00038489"/>
    </source>
</evidence>
<dbReference type="Pfam" id="PF00578">
    <property type="entry name" value="AhpC-TSA"/>
    <property type="match status" value="1"/>
</dbReference>
<evidence type="ECO:0000313" key="16">
    <source>
        <dbReference type="Proteomes" id="UP001243212"/>
    </source>
</evidence>
<dbReference type="InterPro" id="IPR050924">
    <property type="entry name" value="Peroxiredoxin_BCP/PrxQ"/>
</dbReference>
<dbReference type="PANTHER" id="PTHR42801:SF4">
    <property type="entry name" value="AHPC_TSA FAMILY PROTEIN"/>
    <property type="match status" value="1"/>
</dbReference>
<organism evidence="15 16">
    <name type="scientific">Trueperella bonasi</name>
    <dbReference type="NCBI Taxonomy" id="312286"/>
    <lineage>
        <taxon>Bacteria</taxon>
        <taxon>Bacillati</taxon>
        <taxon>Actinomycetota</taxon>
        <taxon>Actinomycetes</taxon>
        <taxon>Actinomycetales</taxon>
        <taxon>Actinomycetaceae</taxon>
        <taxon>Trueperella</taxon>
    </lineage>
</organism>
<dbReference type="EC" id="1.11.1.24" evidence="3"/>
<comment type="similarity">
    <text evidence="10">Belongs to the peroxiredoxin family. BCP/PrxQ subfamily.</text>
</comment>
<evidence type="ECO:0000256" key="7">
    <source>
        <dbReference type="ARBA" id="ARBA00023157"/>
    </source>
</evidence>
<evidence type="ECO:0000256" key="1">
    <source>
        <dbReference type="ARBA" id="ARBA00003330"/>
    </source>
</evidence>
<protein>
    <recommendedName>
        <fullName evidence="3">thioredoxin-dependent peroxiredoxin</fullName>
        <ecNumber evidence="3">1.11.1.24</ecNumber>
    </recommendedName>
    <alternativeName>
        <fullName evidence="11">Bacterioferritin comigratory protein</fullName>
    </alternativeName>
    <alternativeName>
        <fullName evidence="9">Thioredoxin peroxidase</fullName>
    </alternativeName>
</protein>
<evidence type="ECO:0000256" key="5">
    <source>
        <dbReference type="ARBA" id="ARBA00022862"/>
    </source>
</evidence>
<evidence type="ECO:0000256" key="6">
    <source>
        <dbReference type="ARBA" id="ARBA00023002"/>
    </source>
</evidence>
<evidence type="ECO:0000313" key="15">
    <source>
        <dbReference type="EMBL" id="MDP9805709.1"/>
    </source>
</evidence>
<comment type="caution">
    <text evidence="15">The sequence shown here is derived from an EMBL/GenBank/DDBJ whole genome shotgun (WGS) entry which is preliminary data.</text>
</comment>
<keyword evidence="6" id="KW-0560">Oxidoreductase</keyword>
<evidence type="ECO:0000256" key="2">
    <source>
        <dbReference type="ARBA" id="ARBA00011245"/>
    </source>
</evidence>
<keyword evidence="16" id="KW-1185">Reference proteome</keyword>
<evidence type="ECO:0000256" key="8">
    <source>
        <dbReference type="ARBA" id="ARBA00023284"/>
    </source>
</evidence>
<dbReference type="Gene3D" id="3.40.30.10">
    <property type="entry name" value="Glutaredoxin"/>
    <property type="match status" value="1"/>
</dbReference>
<dbReference type="PIRSF" id="PIRSF000239">
    <property type="entry name" value="AHPC"/>
    <property type="match status" value="1"/>
</dbReference>
<evidence type="ECO:0000256" key="13">
    <source>
        <dbReference type="SAM" id="MobiDB-lite"/>
    </source>
</evidence>
<evidence type="ECO:0000256" key="11">
    <source>
        <dbReference type="ARBA" id="ARBA00041373"/>
    </source>
</evidence>
<reference evidence="15 16" key="1">
    <citation type="submission" date="2023-07" db="EMBL/GenBank/DDBJ databases">
        <title>Sequencing the genomes of 1000 actinobacteria strains.</title>
        <authorList>
            <person name="Klenk H.-P."/>
        </authorList>
    </citation>
    <scope>NUCLEOTIDE SEQUENCE [LARGE SCALE GENOMIC DNA]</scope>
    <source>
        <strain evidence="15 16">DSM 17163</strain>
    </source>
</reference>
<gene>
    <name evidence="15" type="ORF">J2S70_000291</name>
</gene>
<comment type="function">
    <text evidence="1">Thiol-specific peroxidase that catalyzes the reduction of hydrogen peroxide and organic hydroperoxides to water and alcohols, respectively. Plays a role in cell protection against oxidative stress by detoxifying peroxides and as sensor of hydrogen peroxide-mediated signaling events.</text>
</comment>
<dbReference type="PANTHER" id="PTHR42801">
    <property type="entry name" value="THIOREDOXIN-DEPENDENT PEROXIDE REDUCTASE"/>
    <property type="match status" value="1"/>
</dbReference>
<dbReference type="Proteomes" id="UP001243212">
    <property type="component" value="Unassembled WGS sequence"/>
</dbReference>
<dbReference type="PROSITE" id="PS51352">
    <property type="entry name" value="THIOREDOXIN_2"/>
    <property type="match status" value="1"/>
</dbReference>
<dbReference type="InterPro" id="IPR036249">
    <property type="entry name" value="Thioredoxin-like_sf"/>
</dbReference>
<keyword evidence="5" id="KW-0049">Antioxidant</keyword>
<keyword evidence="7" id="KW-1015">Disulfide bond</keyword>
<evidence type="ECO:0000256" key="9">
    <source>
        <dbReference type="ARBA" id="ARBA00032824"/>
    </source>
</evidence>
<dbReference type="InterPro" id="IPR024706">
    <property type="entry name" value="Peroxiredoxin_AhpC-typ"/>
</dbReference>
<feature type="region of interest" description="Disordered" evidence="13">
    <location>
        <begin position="1"/>
        <end position="21"/>
    </location>
</feature>
<dbReference type="SUPFAM" id="SSF52833">
    <property type="entry name" value="Thioredoxin-like"/>
    <property type="match status" value="1"/>
</dbReference>
<comment type="catalytic activity">
    <reaction evidence="12">
        <text>a hydroperoxide + [thioredoxin]-dithiol = an alcohol + [thioredoxin]-disulfide + H2O</text>
        <dbReference type="Rhea" id="RHEA:62620"/>
        <dbReference type="Rhea" id="RHEA-COMP:10698"/>
        <dbReference type="Rhea" id="RHEA-COMP:10700"/>
        <dbReference type="ChEBI" id="CHEBI:15377"/>
        <dbReference type="ChEBI" id="CHEBI:29950"/>
        <dbReference type="ChEBI" id="CHEBI:30879"/>
        <dbReference type="ChEBI" id="CHEBI:35924"/>
        <dbReference type="ChEBI" id="CHEBI:50058"/>
        <dbReference type="EC" id="1.11.1.24"/>
    </reaction>
</comment>
<dbReference type="EMBL" id="JAUSQX010000001">
    <property type="protein sequence ID" value="MDP9805709.1"/>
    <property type="molecule type" value="Genomic_DNA"/>
</dbReference>
<evidence type="ECO:0000256" key="4">
    <source>
        <dbReference type="ARBA" id="ARBA00022559"/>
    </source>
</evidence>
<keyword evidence="8" id="KW-0676">Redox-active center</keyword>
<dbReference type="InterPro" id="IPR013766">
    <property type="entry name" value="Thioredoxin_domain"/>
</dbReference>
<dbReference type="InterPro" id="IPR000866">
    <property type="entry name" value="AhpC/TSA"/>
</dbReference>
<accession>A0ABT9NED7</accession>
<proteinExistence type="inferred from homology"/>
<keyword evidence="4" id="KW-0575">Peroxidase</keyword>